<comment type="caution">
    <text evidence="2">The sequence shown here is derived from an EMBL/GenBank/DDBJ whole genome shotgun (WGS) entry which is preliminary data.</text>
</comment>
<dbReference type="Proteomes" id="UP000604046">
    <property type="component" value="Unassembled WGS sequence"/>
</dbReference>
<feature type="region of interest" description="Disordered" evidence="1">
    <location>
        <begin position="189"/>
        <end position="231"/>
    </location>
</feature>
<evidence type="ECO:0000313" key="3">
    <source>
        <dbReference type="Proteomes" id="UP000604046"/>
    </source>
</evidence>
<name>A0A812NQF1_9DINO</name>
<accession>A0A812NQF1</accession>
<dbReference type="OrthoDB" id="439797at2759"/>
<protein>
    <submittedName>
        <fullName evidence="2">Uncharacterized protein</fullName>
    </submittedName>
</protein>
<dbReference type="AlphaFoldDB" id="A0A812NQF1"/>
<evidence type="ECO:0000313" key="2">
    <source>
        <dbReference type="EMBL" id="CAE7321979.1"/>
    </source>
</evidence>
<organism evidence="2 3">
    <name type="scientific">Symbiodinium natans</name>
    <dbReference type="NCBI Taxonomy" id="878477"/>
    <lineage>
        <taxon>Eukaryota</taxon>
        <taxon>Sar</taxon>
        <taxon>Alveolata</taxon>
        <taxon>Dinophyceae</taxon>
        <taxon>Suessiales</taxon>
        <taxon>Symbiodiniaceae</taxon>
        <taxon>Symbiodinium</taxon>
    </lineage>
</organism>
<evidence type="ECO:0000256" key="1">
    <source>
        <dbReference type="SAM" id="MobiDB-lite"/>
    </source>
</evidence>
<proteinExistence type="predicted"/>
<keyword evidence="3" id="KW-1185">Reference proteome</keyword>
<sequence>MDERRVLVRVKRRLDEEPLPEILVEEPRKTADKRQRPDATAAALKLVDTVGSRQWPDEEYGLPVSWFHAAANAAWPNMPPGASLHRLEPMLELREASRRLVGGCLADGSTSVQLIDVDRFESDPSQDCAMPASTSGFTVNGMELIATPCEQSQSQDDFVWDVYALGEPVQHVPAAAVQLQDPVLSLEETDLDELESMDSSDEGGADAWSRRSNSDDGDEPEDRSEWVNTLD</sequence>
<reference evidence="2" key="1">
    <citation type="submission" date="2021-02" db="EMBL/GenBank/DDBJ databases">
        <authorList>
            <person name="Dougan E. K."/>
            <person name="Rhodes N."/>
            <person name="Thang M."/>
            <person name="Chan C."/>
        </authorList>
    </citation>
    <scope>NUCLEOTIDE SEQUENCE</scope>
</reference>
<feature type="compositionally biased region" description="Acidic residues" evidence="1">
    <location>
        <begin position="189"/>
        <end position="204"/>
    </location>
</feature>
<dbReference type="EMBL" id="CAJNDS010002094">
    <property type="protein sequence ID" value="CAE7321979.1"/>
    <property type="molecule type" value="Genomic_DNA"/>
</dbReference>
<gene>
    <name evidence="2" type="ORF">SNAT2548_LOCUS16872</name>
</gene>